<keyword evidence="7" id="KW-0539">Nucleus</keyword>
<evidence type="ECO:0000256" key="3">
    <source>
        <dbReference type="ARBA" id="ARBA00023015"/>
    </source>
</evidence>
<accession>A0A067LNH9</accession>
<keyword evidence="11" id="KW-1185">Reference proteome</keyword>
<dbReference type="InterPro" id="IPR016177">
    <property type="entry name" value="DNA-bd_dom_sf"/>
</dbReference>
<comment type="subcellular location">
    <subcellularLocation>
        <location evidence="1">Nucleus</location>
    </subcellularLocation>
</comment>
<dbReference type="GO" id="GO:0000976">
    <property type="term" value="F:transcription cis-regulatory region binding"/>
    <property type="evidence" value="ECO:0007669"/>
    <property type="project" value="UniProtKB-ARBA"/>
</dbReference>
<dbReference type="PANTHER" id="PTHR31190:SF499">
    <property type="entry name" value="ETHYLENE-RESPONSIVE TRANSCRIPTION FACTOR ERF105"/>
    <property type="match status" value="1"/>
</dbReference>
<dbReference type="Gene3D" id="3.30.730.10">
    <property type="entry name" value="AP2/ERF domain"/>
    <property type="match status" value="1"/>
</dbReference>
<organism evidence="10 11">
    <name type="scientific">Jatropha curcas</name>
    <name type="common">Barbados nut</name>
    <dbReference type="NCBI Taxonomy" id="180498"/>
    <lineage>
        <taxon>Eukaryota</taxon>
        <taxon>Viridiplantae</taxon>
        <taxon>Streptophyta</taxon>
        <taxon>Embryophyta</taxon>
        <taxon>Tracheophyta</taxon>
        <taxon>Spermatophyta</taxon>
        <taxon>Magnoliopsida</taxon>
        <taxon>eudicotyledons</taxon>
        <taxon>Gunneridae</taxon>
        <taxon>Pentapetalae</taxon>
        <taxon>rosids</taxon>
        <taxon>fabids</taxon>
        <taxon>Malpighiales</taxon>
        <taxon>Euphorbiaceae</taxon>
        <taxon>Crotonoideae</taxon>
        <taxon>Jatropheae</taxon>
        <taxon>Jatropha</taxon>
    </lineage>
</organism>
<sequence>MHSLASPIMQPLALPASLTQSSRSFLQPVQADSGAFAVEKKRHYGGVRQRPWSKYAAEIRDPNRKGRRLWLGTFDEAAKAYDQAAFKFCGSKAILNFTLKARKWNTRSSEASEQKGTGESEIVEEEAKKAVRERSLREMWRCRRRAGRLSWTGRVALGLGILGEKKLGAQNGEYGRFDTLGLG</sequence>
<dbReference type="InterPro" id="IPR036955">
    <property type="entry name" value="AP2/ERF_dom_sf"/>
</dbReference>
<dbReference type="CDD" id="cd00018">
    <property type="entry name" value="AP2"/>
    <property type="match status" value="1"/>
</dbReference>
<evidence type="ECO:0000256" key="5">
    <source>
        <dbReference type="ARBA" id="ARBA00023159"/>
    </source>
</evidence>
<dbReference type="InterPro" id="IPR044808">
    <property type="entry name" value="ERF_plant"/>
</dbReference>
<keyword evidence="6" id="KW-0804">Transcription</keyword>
<reference evidence="10 11" key="1">
    <citation type="journal article" date="2014" name="PLoS ONE">
        <title>Global Analysis of Gene Expression Profiles in Physic Nut (Jatropha curcas L.) Seedlings Exposed to Salt Stress.</title>
        <authorList>
            <person name="Zhang L."/>
            <person name="Zhang C."/>
            <person name="Wu P."/>
            <person name="Chen Y."/>
            <person name="Li M."/>
            <person name="Jiang H."/>
            <person name="Wu G."/>
        </authorList>
    </citation>
    <scope>NUCLEOTIDE SEQUENCE [LARGE SCALE GENOMIC DNA]</scope>
    <source>
        <strain evidence="11">cv. GZQX0401</strain>
        <tissue evidence="10">Young leaves</tissue>
    </source>
</reference>
<evidence type="ECO:0000313" key="10">
    <source>
        <dbReference type="EMBL" id="KDP46034.1"/>
    </source>
</evidence>
<dbReference type="PROSITE" id="PS51032">
    <property type="entry name" value="AP2_ERF"/>
    <property type="match status" value="1"/>
</dbReference>
<evidence type="ECO:0000256" key="6">
    <source>
        <dbReference type="ARBA" id="ARBA00023163"/>
    </source>
</evidence>
<dbReference type="PRINTS" id="PR00367">
    <property type="entry name" value="ETHRSPELEMNT"/>
</dbReference>
<gene>
    <name evidence="10" type="ORF">JCGZ_13480</name>
</gene>
<dbReference type="EMBL" id="KK914222">
    <property type="protein sequence ID" value="KDP46034.1"/>
    <property type="molecule type" value="Genomic_DNA"/>
</dbReference>
<evidence type="ECO:0000256" key="1">
    <source>
        <dbReference type="ARBA" id="ARBA00004123"/>
    </source>
</evidence>
<evidence type="ECO:0000256" key="8">
    <source>
        <dbReference type="ARBA" id="ARBA00024343"/>
    </source>
</evidence>
<comment type="similarity">
    <text evidence="8">Belongs to the AP2/ERF transcription factor family. ERF subfamily.</text>
</comment>
<dbReference type="GO" id="GO:0006950">
    <property type="term" value="P:response to stress"/>
    <property type="evidence" value="ECO:0007669"/>
    <property type="project" value="UniProtKB-ARBA"/>
</dbReference>
<dbReference type="SUPFAM" id="SSF54171">
    <property type="entry name" value="DNA-binding domain"/>
    <property type="match status" value="1"/>
</dbReference>
<dbReference type="OrthoDB" id="674504at2759"/>
<dbReference type="STRING" id="180498.A0A067LNH9"/>
<keyword evidence="3" id="KW-0805">Transcription regulation</keyword>
<dbReference type="AlphaFoldDB" id="A0A067LNH9"/>
<name>A0A067LNH9_JATCU</name>
<evidence type="ECO:0000259" key="9">
    <source>
        <dbReference type="PROSITE" id="PS51032"/>
    </source>
</evidence>
<evidence type="ECO:0000313" key="11">
    <source>
        <dbReference type="Proteomes" id="UP000027138"/>
    </source>
</evidence>
<evidence type="ECO:0000256" key="2">
    <source>
        <dbReference type="ARBA" id="ARBA00022745"/>
    </source>
</evidence>
<feature type="domain" description="AP2/ERF" evidence="9">
    <location>
        <begin position="43"/>
        <end position="98"/>
    </location>
</feature>
<keyword evidence="5" id="KW-0010">Activator</keyword>
<protein>
    <recommendedName>
        <fullName evidence="9">AP2/ERF domain-containing protein</fullName>
    </recommendedName>
</protein>
<keyword evidence="4" id="KW-0238">DNA-binding</keyword>
<dbReference type="GO" id="GO:0003700">
    <property type="term" value="F:DNA-binding transcription factor activity"/>
    <property type="evidence" value="ECO:0007669"/>
    <property type="project" value="InterPro"/>
</dbReference>
<dbReference type="GO" id="GO:0005634">
    <property type="term" value="C:nucleus"/>
    <property type="evidence" value="ECO:0007669"/>
    <property type="project" value="UniProtKB-SubCell"/>
</dbReference>
<dbReference type="SMART" id="SM00380">
    <property type="entry name" value="AP2"/>
    <property type="match status" value="1"/>
</dbReference>
<dbReference type="PANTHER" id="PTHR31190">
    <property type="entry name" value="DNA-BINDING DOMAIN"/>
    <property type="match status" value="1"/>
</dbReference>
<proteinExistence type="inferred from homology"/>
<dbReference type="GO" id="GO:0009873">
    <property type="term" value="P:ethylene-activated signaling pathway"/>
    <property type="evidence" value="ECO:0007669"/>
    <property type="project" value="UniProtKB-KW"/>
</dbReference>
<evidence type="ECO:0000256" key="7">
    <source>
        <dbReference type="ARBA" id="ARBA00023242"/>
    </source>
</evidence>
<keyword evidence="2" id="KW-0936">Ethylene signaling pathway</keyword>
<evidence type="ECO:0000256" key="4">
    <source>
        <dbReference type="ARBA" id="ARBA00023125"/>
    </source>
</evidence>
<dbReference type="InterPro" id="IPR001471">
    <property type="entry name" value="AP2/ERF_dom"/>
</dbReference>
<dbReference type="Pfam" id="PF00847">
    <property type="entry name" value="AP2"/>
    <property type="match status" value="1"/>
</dbReference>
<dbReference type="Proteomes" id="UP000027138">
    <property type="component" value="Unassembled WGS sequence"/>
</dbReference>